<protein>
    <submittedName>
        <fullName evidence="1">Uncharacterized protein</fullName>
    </submittedName>
</protein>
<dbReference type="OrthoDB" id="31616at2759"/>
<dbReference type="EMBL" id="KB206788">
    <property type="protein sequence ID" value="ELP87778.1"/>
    <property type="molecule type" value="Genomic_DNA"/>
</dbReference>
<reference evidence="1 2" key="1">
    <citation type="submission" date="2012-10" db="EMBL/GenBank/DDBJ databases">
        <authorList>
            <person name="Zafar N."/>
            <person name="Inman J."/>
            <person name="Hall N."/>
            <person name="Lorenzi H."/>
            <person name="Caler E."/>
        </authorList>
    </citation>
    <scope>NUCLEOTIDE SEQUENCE [LARGE SCALE GENOMIC DNA]</scope>
    <source>
        <strain evidence="1 2">IP1</strain>
    </source>
</reference>
<name>A0A0A1U172_ENTIV</name>
<gene>
    <name evidence="1" type="ORF">EIN_411310</name>
</gene>
<dbReference type="RefSeq" id="XP_004254549.1">
    <property type="nucleotide sequence ID" value="XM_004254501.1"/>
</dbReference>
<sequence length="349" mass="41133">MSQSFLSKQPEQTDGCFSHVCYTLFADIIFFLFPSHHLKTVNKQLATFFEDEDITDICSSSVSIEGFVREFDENSLRKELMNTKFDFGEKSQFNGKTFNEIFKEKGFNEIKIVFDTEDFFVHRLEVYNHKVDVHHLLIQLFIRCEHSLSVHSCRDFSNSIFKNALQEGAEVTKNYFKNPTISVTTVEWLRIQDYTSYDKEKMLLPSQLHNGLGLTREVHRTVQHYATQYNRDGVSNTPEQWHNALQYLKLDPPFKFLNPAFEGIFLSINEAVKEDIQTKGYSQVVWAISSRCLKRRDSGEKFDWLKMEQISPISKEMNGYFDSDKYKEIVKKNFRPDNLYIDWNMFHPM</sequence>
<accession>A0A0A1U172</accession>
<dbReference type="GeneID" id="14886741"/>
<dbReference type="Proteomes" id="UP000014680">
    <property type="component" value="Unassembled WGS sequence"/>
</dbReference>
<keyword evidence="2" id="KW-1185">Reference proteome</keyword>
<dbReference type="AlphaFoldDB" id="A0A0A1U172"/>
<dbReference type="KEGG" id="eiv:EIN_411310"/>
<organism evidence="1 2">
    <name type="scientific">Entamoeba invadens IP1</name>
    <dbReference type="NCBI Taxonomy" id="370355"/>
    <lineage>
        <taxon>Eukaryota</taxon>
        <taxon>Amoebozoa</taxon>
        <taxon>Evosea</taxon>
        <taxon>Archamoebae</taxon>
        <taxon>Mastigamoebida</taxon>
        <taxon>Entamoebidae</taxon>
        <taxon>Entamoeba</taxon>
    </lineage>
</organism>
<dbReference type="OMA" id="YANQSHR"/>
<dbReference type="VEuPathDB" id="AmoebaDB:EIN_411310"/>
<evidence type="ECO:0000313" key="2">
    <source>
        <dbReference type="Proteomes" id="UP000014680"/>
    </source>
</evidence>
<evidence type="ECO:0000313" key="1">
    <source>
        <dbReference type="EMBL" id="ELP87778.1"/>
    </source>
</evidence>
<proteinExistence type="predicted"/>